<evidence type="ECO:0000256" key="2">
    <source>
        <dbReference type="ARBA" id="ARBA00004186"/>
    </source>
</evidence>
<dbReference type="GO" id="GO:0005874">
    <property type="term" value="C:microtubule"/>
    <property type="evidence" value="ECO:0007669"/>
    <property type="project" value="UniProtKB-KW"/>
</dbReference>
<dbReference type="OrthoDB" id="3258416at2759"/>
<dbReference type="Proteomes" id="UP001165740">
    <property type="component" value="Chromosome 3"/>
</dbReference>
<sequence length="532" mass="59636">MYVKDLETLKYSELRKLAKSVGIKANQKVEKLIQALKNYYIENDIEDVTDKDALSSAQTSASPQKLTSPKEVKSNCELQTAVNSAQTSNAVTSKENKVPRKRRTVESENQLTDLGTSKSGKLEDAQVVSAAATPESKVPRKRRRTFELDTPTLGFNNTPSSDGPKRPVQDNSRNGDSHGGPQKKRIRRNTFNKDSPKNNEDVEATRTSSSPGTKAIIDSLSADLSSPERKEIILNAIDKKIQQEKESQPSQIPRYITYLANKKLENQQQTGKPTTPGNKNWTKIHSKEFSKFDSLDVYLEKKHQRMESLTGSAKAASATQMSRRLERKIIKPVVRPTRQNVQPIKSQSFHVNKTPNTEMTKVQKKPSKNQSLLLNKTPSTNQKETKVQAKPFVPTVTSVKNLSFNFLKSPLPKGANSENKDVSLSKPSHGQTTTPFKFTGNTTCLNGTESSKKSFDLKASLAKPLTWKPHTGKLQPFDNKTSIAVIPKRPSRQALATKTRPVQAKEIQRVQQLDRRNNQKYIDMMRRRGLMN</sequence>
<keyword evidence="10" id="KW-0539">Nucleus</keyword>
<name>A0A9W2ZUJ1_BIOGL</name>
<dbReference type="GO" id="GO:0072686">
    <property type="term" value="C:mitotic spindle"/>
    <property type="evidence" value="ECO:0007669"/>
    <property type="project" value="TreeGrafter"/>
</dbReference>
<evidence type="ECO:0000256" key="3">
    <source>
        <dbReference type="ARBA" id="ARBA00009702"/>
    </source>
</evidence>
<accession>A0A9W2ZUJ1</accession>
<evidence type="ECO:0000256" key="9">
    <source>
        <dbReference type="ARBA" id="ARBA00023212"/>
    </source>
</evidence>
<dbReference type="GO" id="GO:0040001">
    <property type="term" value="P:establishment of mitotic spindle localization"/>
    <property type="evidence" value="ECO:0007669"/>
    <property type="project" value="InterPro"/>
</dbReference>
<evidence type="ECO:0000256" key="6">
    <source>
        <dbReference type="ARBA" id="ARBA00022701"/>
    </source>
</evidence>
<keyword evidence="6" id="KW-0493">Microtubule</keyword>
<evidence type="ECO:0000256" key="10">
    <source>
        <dbReference type="ARBA" id="ARBA00023242"/>
    </source>
</evidence>
<dbReference type="AlphaFoldDB" id="A0A9W2ZUJ1"/>
<keyword evidence="7" id="KW-0498">Mitosis</keyword>
<dbReference type="GO" id="GO:0005730">
    <property type="term" value="C:nucleolus"/>
    <property type="evidence" value="ECO:0007669"/>
    <property type="project" value="TreeGrafter"/>
</dbReference>
<keyword evidence="9" id="KW-0206">Cytoskeleton</keyword>
<dbReference type="Pfam" id="PF16006">
    <property type="entry name" value="NUSAP"/>
    <property type="match status" value="1"/>
</dbReference>
<evidence type="ECO:0000256" key="8">
    <source>
        <dbReference type="ARBA" id="ARBA00023125"/>
    </source>
</evidence>
<feature type="compositionally biased region" description="Basic residues" evidence="12">
    <location>
        <begin position="181"/>
        <end position="190"/>
    </location>
</feature>
<comment type="subcellular location">
    <subcellularLocation>
        <location evidence="2">Cytoplasm</location>
        <location evidence="2">Cytoskeleton</location>
        <location evidence="2">Spindle</location>
    </subcellularLocation>
    <subcellularLocation>
        <location evidence="1">Nucleus</location>
    </subcellularLocation>
</comment>
<feature type="compositionally biased region" description="Basic and acidic residues" evidence="12">
    <location>
        <begin position="163"/>
        <end position="176"/>
    </location>
</feature>
<proteinExistence type="inferred from homology"/>
<feature type="region of interest" description="Disordered" evidence="12">
    <location>
        <begin position="84"/>
        <end position="214"/>
    </location>
</feature>
<dbReference type="RefSeq" id="XP_055878553.1">
    <property type="nucleotide sequence ID" value="XM_056022578.1"/>
</dbReference>
<evidence type="ECO:0000256" key="12">
    <source>
        <dbReference type="SAM" id="MobiDB-lite"/>
    </source>
</evidence>
<feature type="compositionally biased region" description="Polar residues" evidence="12">
    <location>
        <begin position="107"/>
        <end position="119"/>
    </location>
</feature>
<feature type="compositionally biased region" description="Polar residues" evidence="12">
    <location>
        <begin position="368"/>
        <end position="382"/>
    </location>
</feature>
<gene>
    <name evidence="14" type="primary">LOC106057213</name>
</gene>
<evidence type="ECO:0000256" key="11">
    <source>
        <dbReference type="ARBA" id="ARBA00023306"/>
    </source>
</evidence>
<evidence type="ECO:0000256" key="7">
    <source>
        <dbReference type="ARBA" id="ARBA00022776"/>
    </source>
</evidence>
<dbReference type="GO" id="GO:0003677">
    <property type="term" value="F:DNA binding"/>
    <property type="evidence" value="ECO:0007669"/>
    <property type="project" value="UniProtKB-KW"/>
</dbReference>
<protein>
    <submittedName>
        <fullName evidence="14">Nucleolar and spindle-associated protein 1-like isoform X1</fullName>
    </submittedName>
</protein>
<reference evidence="14" key="1">
    <citation type="submission" date="2025-08" db="UniProtKB">
        <authorList>
            <consortium name="RefSeq"/>
        </authorList>
    </citation>
    <scope>IDENTIFICATION</scope>
</reference>
<keyword evidence="5" id="KW-0132">Cell division</keyword>
<dbReference type="PANTHER" id="PTHR15874:SF1">
    <property type="entry name" value="NUCLEOLAR AND SPINDLE-ASSOCIATED PROTEIN 1"/>
    <property type="match status" value="1"/>
</dbReference>
<evidence type="ECO:0000313" key="13">
    <source>
        <dbReference type="Proteomes" id="UP001165740"/>
    </source>
</evidence>
<evidence type="ECO:0000256" key="1">
    <source>
        <dbReference type="ARBA" id="ARBA00004123"/>
    </source>
</evidence>
<evidence type="ECO:0000313" key="14">
    <source>
        <dbReference type="RefSeq" id="XP_055878553.1"/>
    </source>
</evidence>
<dbReference type="InterPro" id="IPR026756">
    <property type="entry name" value="NuSAP"/>
</dbReference>
<comment type="similarity">
    <text evidence="3">Belongs to the NUSAP family.</text>
</comment>
<dbReference type="GO" id="GO:0008017">
    <property type="term" value="F:microtubule binding"/>
    <property type="evidence" value="ECO:0007669"/>
    <property type="project" value="TreeGrafter"/>
</dbReference>
<feature type="compositionally biased region" description="Basic and acidic residues" evidence="12">
    <location>
        <begin position="194"/>
        <end position="204"/>
    </location>
</feature>
<dbReference type="GO" id="GO:0007076">
    <property type="term" value="P:mitotic chromosome condensation"/>
    <property type="evidence" value="ECO:0007669"/>
    <property type="project" value="TreeGrafter"/>
</dbReference>
<keyword evidence="4" id="KW-0963">Cytoplasm</keyword>
<keyword evidence="13" id="KW-1185">Reference proteome</keyword>
<evidence type="ECO:0000256" key="4">
    <source>
        <dbReference type="ARBA" id="ARBA00022490"/>
    </source>
</evidence>
<organism evidence="13 14">
    <name type="scientific">Biomphalaria glabrata</name>
    <name type="common">Bloodfluke planorb</name>
    <name type="synonym">Freshwater snail</name>
    <dbReference type="NCBI Taxonomy" id="6526"/>
    <lineage>
        <taxon>Eukaryota</taxon>
        <taxon>Metazoa</taxon>
        <taxon>Spiralia</taxon>
        <taxon>Lophotrochozoa</taxon>
        <taxon>Mollusca</taxon>
        <taxon>Gastropoda</taxon>
        <taxon>Heterobranchia</taxon>
        <taxon>Euthyneura</taxon>
        <taxon>Panpulmonata</taxon>
        <taxon>Hygrophila</taxon>
        <taxon>Lymnaeoidea</taxon>
        <taxon>Planorbidae</taxon>
        <taxon>Biomphalaria</taxon>
    </lineage>
</organism>
<evidence type="ECO:0000256" key="5">
    <source>
        <dbReference type="ARBA" id="ARBA00022618"/>
    </source>
</evidence>
<feature type="region of interest" description="Disordered" evidence="12">
    <location>
        <begin position="355"/>
        <end position="387"/>
    </location>
</feature>
<dbReference type="OMA" id="INDEAQE"/>
<dbReference type="PANTHER" id="PTHR15874">
    <property type="entry name" value="NUCLEOLAR AND SPINDLE-ASSOCIATED PROTEIN 1"/>
    <property type="match status" value="1"/>
</dbReference>
<dbReference type="GO" id="GO:0000281">
    <property type="term" value="P:mitotic cytokinesis"/>
    <property type="evidence" value="ECO:0007669"/>
    <property type="project" value="InterPro"/>
</dbReference>
<dbReference type="GeneID" id="106057213"/>
<feature type="compositionally biased region" description="Polar residues" evidence="12">
    <location>
        <begin position="84"/>
        <end position="93"/>
    </location>
</feature>
<keyword evidence="8" id="KW-0238">DNA-binding</keyword>
<feature type="region of interest" description="Disordered" evidence="12">
    <location>
        <begin position="411"/>
        <end position="437"/>
    </location>
</feature>
<keyword evidence="11" id="KW-0131">Cell cycle</keyword>